<organism evidence="1 2">
    <name type="scientific">Platanthera zijinensis</name>
    <dbReference type="NCBI Taxonomy" id="2320716"/>
    <lineage>
        <taxon>Eukaryota</taxon>
        <taxon>Viridiplantae</taxon>
        <taxon>Streptophyta</taxon>
        <taxon>Embryophyta</taxon>
        <taxon>Tracheophyta</taxon>
        <taxon>Spermatophyta</taxon>
        <taxon>Magnoliopsida</taxon>
        <taxon>Liliopsida</taxon>
        <taxon>Asparagales</taxon>
        <taxon>Orchidaceae</taxon>
        <taxon>Orchidoideae</taxon>
        <taxon>Orchideae</taxon>
        <taxon>Orchidinae</taxon>
        <taxon>Platanthera</taxon>
    </lineage>
</organism>
<gene>
    <name evidence="1" type="ORF">KSP39_PZI006866</name>
</gene>
<name>A0AAP0GAA8_9ASPA</name>
<dbReference type="AlphaFoldDB" id="A0AAP0GAA8"/>
<keyword evidence="2" id="KW-1185">Reference proteome</keyword>
<proteinExistence type="predicted"/>
<dbReference type="EMBL" id="JBBWWQ010000005">
    <property type="protein sequence ID" value="KAK8947268.1"/>
    <property type="molecule type" value="Genomic_DNA"/>
</dbReference>
<protein>
    <submittedName>
        <fullName evidence="1">Uncharacterized protein</fullName>
    </submittedName>
</protein>
<dbReference type="Proteomes" id="UP001418222">
    <property type="component" value="Unassembled WGS sequence"/>
</dbReference>
<reference evidence="1 2" key="1">
    <citation type="journal article" date="2022" name="Nat. Plants">
        <title>Genomes of leafy and leafless Platanthera orchids illuminate the evolution of mycoheterotrophy.</title>
        <authorList>
            <person name="Li M.H."/>
            <person name="Liu K.W."/>
            <person name="Li Z."/>
            <person name="Lu H.C."/>
            <person name="Ye Q.L."/>
            <person name="Zhang D."/>
            <person name="Wang J.Y."/>
            <person name="Li Y.F."/>
            <person name="Zhong Z.M."/>
            <person name="Liu X."/>
            <person name="Yu X."/>
            <person name="Liu D.K."/>
            <person name="Tu X.D."/>
            <person name="Liu B."/>
            <person name="Hao Y."/>
            <person name="Liao X.Y."/>
            <person name="Jiang Y.T."/>
            <person name="Sun W.H."/>
            <person name="Chen J."/>
            <person name="Chen Y.Q."/>
            <person name="Ai Y."/>
            <person name="Zhai J.W."/>
            <person name="Wu S.S."/>
            <person name="Zhou Z."/>
            <person name="Hsiao Y.Y."/>
            <person name="Wu W.L."/>
            <person name="Chen Y.Y."/>
            <person name="Lin Y.F."/>
            <person name="Hsu J.L."/>
            <person name="Li C.Y."/>
            <person name="Wang Z.W."/>
            <person name="Zhao X."/>
            <person name="Zhong W.Y."/>
            <person name="Ma X.K."/>
            <person name="Ma L."/>
            <person name="Huang J."/>
            <person name="Chen G.Z."/>
            <person name="Huang M.Z."/>
            <person name="Huang L."/>
            <person name="Peng D.H."/>
            <person name="Luo Y.B."/>
            <person name="Zou S.Q."/>
            <person name="Chen S.P."/>
            <person name="Lan S."/>
            <person name="Tsai W.C."/>
            <person name="Van de Peer Y."/>
            <person name="Liu Z.J."/>
        </authorList>
    </citation>
    <scope>NUCLEOTIDE SEQUENCE [LARGE SCALE GENOMIC DNA]</scope>
    <source>
        <strain evidence="1">Lor287</strain>
    </source>
</reference>
<comment type="caution">
    <text evidence="1">The sequence shown here is derived from an EMBL/GenBank/DDBJ whole genome shotgun (WGS) entry which is preliminary data.</text>
</comment>
<evidence type="ECO:0000313" key="2">
    <source>
        <dbReference type="Proteomes" id="UP001418222"/>
    </source>
</evidence>
<sequence length="111" mass="12438">MTNPSRNLAKSTTSRCARRLSCRLQNPPTCKAPGIPQRARLPQVRRSNFSMFVAVTYRAQTMPEGAHRPKLEIDFELAEWRCVALRAHLYSLSSSSCNEEQSVALDSSDAL</sequence>
<accession>A0AAP0GAA8</accession>
<evidence type="ECO:0000313" key="1">
    <source>
        <dbReference type="EMBL" id="KAK8947268.1"/>
    </source>
</evidence>